<dbReference type="GO" id="GO:0006081">
    <property type="term" value="P:aldehyde metabolic process"/>
    <property type="evidence" value="ECO:0007669"/>
    <property type="project" value="InterPro"/>
</dbReference>
<dbReference type="GO" id="GO:0005737">
    <property type="term" value="C:cytoplasm"/>
    <property type="evidence" value="ECO:0007669"/>
    <property type="project" value="TreeGrafter"/>
</dbReference>
<evidence type="ECO:0000259" key="8">
    <source>
        <dbReference type="Pfam" id="PF00171"/>
    </source>
</evidence>
<dbReference type="InterPro" id="IPR016160">
    <property type="entry name" value="Ald_DH_CS_CYS"/>
</dbReference>
<dbReference type="RefSeq" id="WP_051697122.1">
    <property type="nucleotide sequence ID" value="NZ_AUNB01000019.1"/>
</dbReference>
<evidence type="ECO:0000313" key="9">
    <source>
        <dbReference type="EMBL" id="KEO60316.1"/>
    </source>
</evidence>
<gene>
    <name evidence="9" type="ORF">DT23_13340</name>
</gene>
<dbReference type="PANTHER" id="PTHR43570">
    <property type="entry name" value="ALDEHYDE DEHYDROGENASE"/>
    <property type="match status" value="1"/>
</dbReference>
<evidence type="ECO:0000256" key="5">
    <source>
        <dbReference type="PIRSR" id="PIRSR036492-1"/>
    </source>
</evidence>
<evidence type="ECO:0000256" key="1">
    <source>
        <dbReference type="ARBA" id="ARBA00009986"/>
    </source>
</evidence>
<dbReference type="OrthoDB" id="9812625at2"/>
<dbReference type="PIRSF" id="PIRSF036492">
    <property type="entry name" value="ALDH"/>
    <property type="match status" value="1"/>
</dbReference>
<protein>
    <recommendedName>
        <fullName evidence="4">Aldehyde dehydrogenase</fullName>
    </recommendedName>
</protein>
<dbReference type="Gene3D" id="3.40.605.10">
    <property type="entry name" value="Aldehyde Dehydrogenase, Chain A, domain 1"/>
    <property type="match status" value="1"/>
</dbReference>
<dbReference type="GO" id="GO:0004029">
    <property type="term" value="F:aldehyde dehydrogenase (NAD+) activity"/>
    <property type="evidence" value="ECO:0007669"/>
    <property type="project" value="TreeGrafter"/>
</dbReference>
<dbReference type="SUPFAM" id="SSF53720">
    <property type="entry name" value="ALDH-like"/>
    <property type="match status" value="1"/>
</dbReference>
<dbReference type="InterPro" id="IPR016162">
    <property type="entry name" value="Ald_DH_N"/>
</dbReference>
<reference evidence="9 10" key="1">
    <citation type="journal article" date="2015" name="Antonie Van Leeuwenhoek">
        <title>Thioclava indica sp. nov., isolated from surface seawater of the Indian Ocean.</title>
        <authorList>
            <person name="Liu Y."/>
            <person name="Lai Q."/>
            <person name="Du J."/>
            <person name="Xu H."/>
            <person name="Jiang L."/>
            <person name="Shao Z."/>
        </authorList>
    </citation>
    <scope>NUCLEOTIDE SEQUENCE [LARGE SCALE GENOMIC DNA]</scope>
    <source>
        <strain evidence="9 10">DT23-4</strain>
    </source>
</reference>
<evidence type="ECO:0000256" key="3">
    <source>
        <dbReference type="ARBA" id="ARBA00023027"/>
    </source>
</evidence>
<keyword evidence="3" id="KW-0520">NAD</keyword>
<feature type="active site" evidence="5 6">
    <location>
        <position position="219"/>
    </location>
</feature>
<evidence type="ECO:0000256" key="4">
    <source>
        <dbReference type="PIRNR" id="PIRNR036492"/>
    </source>
</evidence>
<dbReference type="InterPro" id="IPR015590">
    <property type="entry name" value="Aldehyde_DH_dom"/>
</dbReference>
<comment type="similarity">
    <text evidence="1 4 7">Belongs to the aldehyde dehydrogenase family.</text>
</comment>
<dbReference type="PROSITE" id="PS00687">
    <property type="entry name" value="ALDEHYDE_DEHYDR_GLU"/>
    <property type="match status" value="1"/>
</dbReference>
<keyword evidence="2 4" id="KW-0560">Oxidoreductase</keyword>
<feature type="active site" evidence="5">
    <location>
        <position position="253"/>
    </location>
</feature>
<dbReference type="InterPro" id="IPR012394">
    <property type="entry name" value="Aldehyde_DH_NAD(P)"/>
</dbReference>
<dbReference type="FunFam" id="3.40.605.10:FF:000004">
    <property type="entry name" value="Aldehyde dehydrogenase"/>
    <property type="match status" value="1"/>
</dbReference>
<dbReference type="InterPro" id="IPR016163">
    <property type="entry name" value="Ald_DH_C"/>
</dbReference>
<accession>A0A074JRP1</accession>
<dbReference type="InterPro" id="IPR016161">
    <property type="entry name" value="Ald_DH/histidinol_DH"/>
</dbReference>
<dbReference type="Gene3D" id="3.40.309.10">
    <property type="entry name" value="Aldehyde Dehydrogenase, Chain A, domain 2"/>
    <property type="match status" value="1"/>
</dbReference>
<dbReference type="EMBL" id="AUNB01000019">
    <property type="protein sequence ID" value="KEO60316.1"/>
    <property type="molecule type" value="Genomic_DNA"/>
</dbReference>
<comment type="caution">
    <text evidence="9">The sequence shown here is derived from an EMBL/GenBank/DDBJ whole genome shotgun (WGS) entry which is preliminary data.</text>
</comment>
<evidence type="ECO:0000256" key="7">
    <source>
        <dbReference type="RuleBase" id="RU003345"/>
    </source>
</evidence>
<evidence type="ECO:0000313" key="10">
    <source>
        <dbReference type="Proteomes" id="UP000027471"/>
    </source>
</evidence>
<evidence type="ECO:0000256" key="6">
    <source>
        <dbReference type="PROSITE-ProRule" id="PRU10007"/>
    </source>
</evidence>
<sequence>MNAETQAHQAQLHKMFSRLSMGNAERRAQFGYSERRAALIALRKTLREFEGQIIAALAQDFGKPETEVRLTEIMPVQAEISHTLRHLKRWMRPRRAPATLATFGTRARILPQPKGVALIISPWNYPVTLALGPLVSALAAGCAAVIKPSELAPASAAVVSQIVAEALPEDLVSVCEGGVEVSEALLELPFDHIFFTGSPRVGKIVMGQAAKHLTSVTLELGGKSPVIVGAGADLKRAARIIAWGKFANAGQTCIAPDHVFVAKSVEARFLAELKSAIAKMYGRDEAAQAASRDFARIISPGHFDRLSGMIAQAETGGARKLTGGESDVDSRYIAPTVLMGTDAQMDVERDEIFGPILPVIPFDDLEAVLARIEAGPRPLALYVFERDRAAIDKVTQSSISGALGVNLTLVHFLHLNLPFGGIGNSGLGAAHGIWGFKAFSYEKSVMENRFAPIAPLMPPYRGARKKLVRVMARVLGR</sequence>
<dbReference type="CDD" id="cd07134">
    <property type="entry name" value="ALDH_AlkH-like"/>
    <property type="match status" value="1"/>
</dbReference>
<evidence type="ECO:0000256" key="2">
    <source>
        <dbReference type="ARBA" id="ARBA00023002"/>
    </source>
</evidence>
<dbReference type="AlphaFoldDB" id="A0A074JRP1"/>
<organism evidence="9 10">
    <name type="scientific">Thioclava indica</name>
    <dbReference type="NCBI Taxonomy" id="1353528"/>
    <lineage>
        <taxon>Bacteria</taxon>
        <taxon>Pseudomonadati</taxon>
        <taxon>Pseudomonadota</taxon>
        <taxon>Alphaproteobacteria</taxon>
        <taxon>Rhodobacterales</taxon>
        <taxon>Paracoccaceae</taxon>
        <taxon>Thioclava</taxon>
    </lineage>
</organism>
<feature type="domain" description="Aldehyde dehydrogenase" evidence="8">
    <location>
        <begin position="28"/>
        <end position="445"/>
    </location>
</feature>
<name>A0A074JRP1_9RHOB</name>
<dbReference type="Pfam" id="PF00171">
    <property type="entry name" value="Aldedh"/>
    <property type="match status" value="1"/>
</dbReference>
<dbReference type="PANTHER" id="PTHR43570:SF20">
    <property type="entry name" value="ALDEHYDE DEHYDROGENASE ALDX-RELATED"/>
    <property type="match status" value="1"/>
</dbReference>
<keyword evidence="10" id="KW-1185">Reference proteome</keyword>
<dbReference type="PROSITE" id="PS00070">
    <property type="entry name" value="ALDEHYDE_DEHYDR_CYS"/>
    <property type="match status" value="1"/>
</dbReference>
<dbReference type="STRING" id="1353528.DT23_13340"/>
<dbReference type="InterPro" id="IPR029510">
    <property type="entry name" value="Ald_DH_CS_GLU"/>
</dbReference>
<dbReference type="eggNOG" id="COG1012">
    <property type="taxonomic scope" value="Bacteria"/>
</dbReference>
<dbReference type="Proteomes" id="UP000027471">
    <property type="component" value="Unassembled WGS sequence"/>
</dbReference>
<proteinExistence type="inferred from homology"/>